<evidence type="ECO:0000313" key="2">
    <source>
        <dbReference type="WBParaSite" id="PEQ_0001311701-mRNA-1"/>
    </source>
</evidence>
<organism evidence="1 2">
    <name type="scientific">Parascaris equorum</name>
    <name type="common">Equine roundworm</name>
    <dbReference type="NCBI Taxonomy" id="6256"/>
    <lineage>
        <taxon>Eukaryota</taxon>
        <taxon>Metazoa</taxon>
        <taxon>Ecdysozoa</taxon>
        <taxon>Nematoda</taxon>
        <taxon>Chromadorea</taxon>
        <taxon>Rhabditida</taxon>
        <taxon>Spirurina</taxon>
        <taxon>Ascaridomorpha</taxon>
        <taxon>Ascaridoidea</taxon>
        <taxon>Ascarididae</taxon>
        <taxon>Parascaris</taxon>
    </lineage>
</organism>
<dbReference type="WBParaSite" id="PEQ_0001311701-mRNA-1">
    <property type="protein sequence ID" value="PEQ_0001311701-mRNA-1"/>
    <property type="gene ID" value="PEQ_0001311701"/>
</dbReference>
<accession>A0A914S458</accession>
<protein>
    <submittedName>
        <fullName evidence="2">Uncharacterized protein</fullName>
    </submittedName>
</protein>
<evidence type="ECO:0000313" key="1">
    <source>
        <dbReference type="Proteomes" id="UP000887564"/>
    </source>
</evidence>
<sequence length="34" mass="3894">MPTTDDRWCFQVTTNANIVIRLCISSFDGRSKMS</sequence>
<name>A0A914S458_PAREQ</name>
<keyword evidence="1" id="KW-1185">Reference proteome</keyword>
<reference evidence="2" key="1">
    <citation type="submission" date="2022-11" db="UniProtKB">
        <authorList>
            <consortium name="WormBaseParasite"/>
        </authorList>
    </citation>
    <scope>IDENTIFICATION</scope>
</reference>
<dbReference type="Proteomes" id="UP000887564">
    <property type="component" value="Unplaced"/>
</dbReference>
<proteinExistence type="predicted"/>
<dbReference type="AlphaFoldDB" id="A0A914S458"/>